<dbReference type="Proteomes" id="UP001374803">
    <property type="component" value="Chromosome"/>
</dbReference>
<accession>A0ABZ2KVI5</accession>
<reference evidence="1" key="1">
    <citation type="submission" date="2021-12" db="EMBL/GenBank/DDBJ databases">
        <title>Discovery of the Pendulisporaceae a myxobacterial family with distinct sporulation behavior and unique specialized metabolism.</title>
        <authorList>
            <person name="Garcia R."/>
            <person name="Popoff A."/>
            <person name="Bader C.D."/>
            <person name="Loehr J."/>
            <person name="Walesch S."/>
            <person name="Walt C."/>
            <person name="Boldt J."/>
            <person name="Bunk B."/>
            <person name="Haeckl F.J.F.P.J."/>
            <person name="Gunesch A.P."/>
            <person name="Birkelbach J."/>
            <person name="Nuebel U."/>
            <person name="Pietschmann T."/>
            <person name="Bach T."/>
            <person name="Mueller R."/>
        </authorList>
    </citation>
    <scope>NUCLEOTIDE SEQUENCE</scope>
    <source>
        <strain evidence="1">MSr11367</strain>
    </source>
</reference>
<organism evidence="1 2">
    <name type="scientific">Pendulispora rubella</name>
    <dbReference type="NCBI Taxonomy" id="2741070"/>
    <lineage>
        <taxon>Bacteria</taxon>
        <taxon>Pseudomonadati</taxon>
        <taxon>Myxococcota</taxon>
        <taxon>Myxococcia</taxon>
        <taxon>Myxococcales</taxon>
        <taxon>Sorangiineae</taxon>
        <taxon>Pendulisporaceae</taxon>
        <taxon>Pendulispora</taxon>
    </lineage>
</organism>
<gene>
    <name evidence="1" type="ORF">LVJ94_34925</name>
</gene>
<keyword evidence="2" id="KW-1185">Reference proteome</keyword>
<dbReference type="EMBL" id="CP089983">
    <property type="protein sequence ID" value="WXB02095.1"/>
    <property type="molecule type" value="Genomic_DNA"/>
</dbReference>
<evidence type="ECO:0000313" key="2">
    <source>
        <dbReference type="Proteomes" id="UP001374803"/>
    </source>
</evidence>
<name>A0ABZ2KVI5_9BACT</name>
<evidence type="ECO:0000313" key="1">
    <source>
        <dbReference type="EMBL" id="WXB02095.1"/>
    </source>
</evidence>
<proteinExistence type="predicted"/>
<protein>
    <submittedName>
        <fullName evidence="1">Uncharacterized protein</fullName>
    </submittedName>
</protein>
<sequence>MPILIEVRDFRVRSLDLDFHEVSWAIGSTTEDVLDYRFQILRSESPSGPFEALGPAFSDKYVFIDDRIEVVHRWRRYYYKLRIAHVPSGDVHDVGPVSKDPDPDLLALELRRHMTLLFREFAGRRCWILPVRTFGMRCECWNPTLQQRRRSGCLLCYDTGFVRGYLSPIETWIQFDPSAKSEQTTAAGAQQQSNTTARLAYYPALRPRDVVVEGENRRWRVVRVSQTEQLRAAVHQEVELHEVPPKDIEFAIPLRLEEALRDLWLSPPKNFANANNLEAFERIFHMYRRRPTP</sequence>
<dbReference type="RefSeq" id="WP_394831720.1">
    <property type="nucleotide sequence ID" value="NZ_CP089929.1"/>
</dbReference>